<dbReference type="eggNOG" id="COG4576">
    <property type="taxonomic scope" value="Bacteria"/>
</dbReference>
<dbReference type="GO" id="GO:0015977">
    <property type="term" value="P:carbon fixation"/>
    <property type="evidence" value="ECO:0007669"/>
    <property type="project" value="UniProtKB-UniRule"/>
</dbReference>
<dbReference type="EMBL" id="AP008231">
    <property type="protein sequence ID" value="BAD78324.1"/>
    <property type="molecule type" value="Genomic_DNA"/>
</dbReference>
<dbReference type="InterPro" id="IPR036677">
    <property type="entry name" value="EutN_CcmL_sf"/>
</dbReference>
<dbReference type="SMR" id="A0A0H3K596"/>
<dbReference type="AlphaFoldDB" id="A0A0H3K596"/>
<comment type="subcellular location">
    <subcellularLocation>
        <location evidence="4 7">Carboxysome</location>
    </subcellularLocation>
</comment>
<protein>
    <recommendedName>
        <fullName evidence="7">Carboxysome shell vertex protein CcmL</fullName>
    </recommendedName>
    <alternativeName>
        <fullName evidence="7">Carbon dioxide concentrating mechanism protein CcmL</fullName>
    </alternativeName>
</protein>
<evidence type="ECO:0000256" key="4">
    <source>
        <dbReference type="ARBA" id="ARBA00023587"/>
    </source>
</evidence>
<dbReference type="PANTHER" id="PTHR36539:SF1">
    <property type="entry name" value="BACTERIAL MICROCOMPARTMENT SHELL VERTEX PROTEIN EUTN"/>
    <property type="match status" value="1"/>
</dbReference>
<dbReference type="SUPFAM" id="SSF159133">
    <property type="entry name" value="EutN/CcmL-like"/>
    <property type="match status" value="1"/>
</dbReference>
<dbReference type="RefSeq" id="WP_011242448.1">
    <property type="nucleotide sequence ID" value="NC_006576.1"/>
</dbReference>
<dbReference type="KEGG" id="syc:syc0134_c"/>
<dbReference type="GO" id="GO:0031470">
    <property type="term" value="C:carboxysome"/>
    <property type="evidence" value="ECO:0007669"/>
    <property type="project" value="UniProtKB-SubCell"/>
</dbReference>
<dbReference type="PROSITE" id="PS51932">
    <property type="entry name" value="BMV"/>
    <property type="match status" value="1"/>
</dbReference>
<keyword evidence="6" id="KW-1283">Bacterial microcompartment</keyword>
<dbReference type="GO" id="GO:0015979">
    <property type="term" value="P:photosynthesis"/>
    <property type="evidence" value="ECO:0007669"/>
    <property type="project" value="UniProtKB-KW"/>
</dbReference>
<evidence type="ECO:0000256" key="1">
    <source>
        <dbReference type="ARBA" id="ARBA00022531"/>
    </source>
</evidence>
<name>A0A0H3K596_SYNP6</name>
<sequence>MRIAKVRGTVVSTYKEPSLQGVKFLVVQFLDEAGQALQEYEVAADMVGAGVDEWVLISRGSQARHVRDCQERPVDAAVIAIIDTVNVENRSVYDKREHS</sequence>
<evidence type="ECO:0000256" key="3">
    <source>
        <dbReference type="ARBA" id="ARBA00023569"/>
    </source>
</evidence>
<keyword evidence="2 7" id="KW-0120">Carbon dioxide fixation</keyword>
<evidence type="ECO:0000256" key="7">
    <source>
        <dbReference type="HAMAP-Rule" id="MF_00858"/>
    </source>
</evidence>
<accession>A0A0H3K596</accession>
<proteinExistence type="inferred from homology"/>
<reference evidence="8 9" key="1">
    <citation type="journal article" date="2007" name="Photosyn. Res.">
        <title>Complete nucleotide sequence of the freshwater unicellular cyanobacterium Synechococcus elongatus PCC 6301 chromosome: gene content and organization.</title>
        <authorList>
            <person name="Sugita C."/>
            <person name="Ogata K."/>
            <person name="Shikata M."/>
            <person name="Jikuya H."/>
            <person name="Takano J."/>
            <person name="Furumichi M."/>
            <person name="Kanehisa M."/>
            <person name="Omata T."/>
            <person name="Sugiura M."/>
            <person name="Sugita M."/>
        </authorList>
    </citation>
    <scope>NUCLEOTIDE SEQUENCE [LARGE SCALE GENOMIC DNA]</scope>
    <source>
        <strain evidence="9">ATCC 27144 / PCC 6301 / SAUG 1402/1</strain>
    </source>
</reference>
<dbReference type="Gene3D" id="2.40.50.220">
    <property type="entry name" value="EutN/Ccml"/>
    <property type="match status" value="1"/>
</dbReference>
<dbReference type="InterPro" id="IPR004992">
    <property type="entry name" value="EutN_CcmL"/>
</dbReference>
<dbReference type="GO" id="GO:0043886">
    <property type="term" value="F:structural constituent of carboxysome shell"/>
    <property type="evidence" value="ECO:0007669"/>
    <property type="project" value="UniProtKB-UniRule"/>
</dbReference>
<evidence type="ECO:0000256" key="2">
    <source>
        <dbReference type="ARBA" id="ARBA00023300"/>
    </source>
</evidence>
<comment type="similarity">
    <text evidence="7">Belongs to the CcmL/EutN family. CcmL subfamily.</text>
</comment>
<dbReference type="CDD" id="cd01614">
    <property type="entry name" value="EutN_CcmL"/>
    <property type="match status" value="1"/>
</dbReference>
<keyword evidence="5 7" id="KW-1282">Carboxysome</keyword>
<evidence type="ECO:0000256" key="5">
    <source>
        <dbReference type="ARBA" id="ARBA00023669"/>
    </source>
</evidence>
<comment type="function">
    <text evidence="3 7">Probably forms vertices in the carboxysome, a polyhedral inclusion where RuBisCO (ribulose bisphosphate carboxylase, rbcL-rbcS) is sequestered. Has been modeled to induce curvature upon insertion into an otherwise flat hexagonal molecular layer of CcmK subunits.</text>
</comment>
<evidence type="ECO:0000256" key="6">
    <source>
        <dbReference type="ARBA" id="ARBA00024446"/>
    </source>
</evidence>
<organism evidence="8 9">
    <name type="scientific">Synechococcus sp. (strain ATCC 27144 / PCC 6301 / SAUG 1402/1)</name>
    <name type="common">Anacystis nidulans</name>
    <dbReference type="NCBI Taxonomy" id="269084"/>
    <lineage>
        <taxon>Bacteria</taxon>
        <taxon>Bacillati</taxon>
        <taxon>Cyanobacteriota</taxon>
        <taxon>Cyanophyceae</taxon>
        <taxon>Synechococcales</taxon>
        <taxon>Synechococcaceae</taxon>
        <taxon>Synechococcus</taxon>
    </lineage>
</organism>
<gene>
    <name evidence="7 8" type="primary">ccmL</name>
    <name evidence="8" type="ordered locus">syc0134_c</name>
</gene>
<dbReference type="GeneID" id="72430284"/>
<evidence type="ECO:0000313" key="9">
    <source>
        <dbReference type="Proteomes" id="UP000001175"/>
    </source>
</evidence>
<dbReference type="Proteomes" id="UP000001175">
    <property type="component" value="Chromosome"/>
</dbReference>
<dbReference type="PANTHER" id="PTHR36539">
    <property type="entry name" value="ETHANOLAMINE UTILIZATION PROTEIN EUTN"/>
    <property type="match status" value="1"/>
</dbReference>
<dbReference type="Pfam" id="PF03319">
    <property type="entry name" value="EutN_CcmL"/>
    <property type="match status" value="1"/>
</dbReference>
<comment type="domain">
    <text evidence="7">The tight homopentamer forms a pore with an opening of 4-5 Angstroms in diameter which opens into a wider tunnel at the base of the truncated pyramid. The pore is positively charged.</text>
</comment>
<comment type="subunit">
    <text evidence="7">Homopentamer. Interacts with full-length CcmM.</text>
</comment>
<dbReference type="InterPro" id="IPR046387">
    <property type="entry name" value="CcmL"/>
</dbReference>
<keyword evidence="1 7" id="KW-0602">Photosynthesis</keyword>
<evidence type="ECO:0000313" key="8">
    <source>
        <dbReference type="EMBL" id="BAD78324.1"/>
    </source>
</evidence>
<dbReference type="HAMAP" id="MF_00858">
    <property type="entry name" value="CcmL"/>
    <property type="match status" value="1"/>
</dbReference>